<reference evidence="3" key="2">
    <citation type="submission" date="2021-05" db="EMBL/GenBank/DDBJ databases">
        <title>Protein family content uncovers lineage relationships and bacterial pathway maintenance mechanisms in DPANN archaea.</title>
        <authorList>
            <person name="Castelle C.J."/>
            <person name="Meheust R."/>
            <person name="Jaffe A.L."/>
            <person name="Seitz K."/>
            <person name="Gong X."/>
            <person name="Baker B.J."/>
            <person name="Banfield J.F."/>
        </authorList>
    </citation>
    <scope>NUCLEOTIDE SEQUENCE</scope>
    <source>
        <strain evidence="3">RIFCSPLOWO2_01_FULL_58_19</strain>
    </source>
</reference>
<gene>
    <name evidence="3" type="ORF">J4203_07290</name>
</gene>
<protein>
    <submittedName>
        <fullName evidence="3">Uncharacterized protein</fullName>
    </submittedName>
</protein>
<comment type="caution">
    <text evidence="3">The sequence shown here is derived from an EMBL/GenBank/DDBJ whole genome shotgun (WGS) entry which is preliminary data.</text>
</comment>
<accession>A0A8T4LDE3</accession>
<evidence type="ECO:0000313" key="4">
    <source>
        <dbReference type="Proteomes" id="UP000678237"/>
    </source>
</evidence>
<evidence type="ECO:0000313" key="3">
    <source>
        <dbReference type="EMBL" id="MBS3063639.1"/>
    </source>
</evidence>
<name>A0A8T4LDE3_9ARCH</name>
<sequence>MDAVPPELHFLTGYEIQIEGEVQPTITISYDEAQVKVNEKTIKPFKFKDGSWQELPGFVLNHITNSVTFTVNTAETPYALLDDSGATPSCANMACDDGNECTADGCFEGQCVTGPLPNGIACSTGICKEGTCTAQPQQPPKEEAKTTTEETQPAEQAMETPEPTKQLEPTQEPCGGLSCNDNNPCTIDLCKDNACAYAAAIDGTTCANDASCQGGICLKVVGAEAPAPVQDLFALPLVIVLVIIGAIIVTLQIVFLLKK</sequence>
<feature type="compositionally biased region" description="Low complexity" evidence="1">
    <location>
        <begin position="149"/>
        <end position="160"/>
    </location>
</feature>
<keyword evidence="2" id="KW-0472">Membrane</keyword>
<proteinExistence type="predicted"/>
<reference evidence="3" key="1">
    <citation type="submission" date="2021-03" db="EMBL/GenBank/DDBJ databases">
        <authorList>
            <person name="Jaffe A."/>
        </authorList>
    </citation>
    <scope>NUCLEOTIDE SEQUENCE</scope>
    <source>
        <strain evidence="3">RIFCSPLOWO2_01_FULL_58_19</strain>
    </source>
</reference>
<feature type="transmembrane region" description="Helical" evidence="2">
    <location>
        <begin position="233"/>
        <end position="257"/>
    </location>
</feature>
<dbReference type="EMBL" id="JAGVWE010000006">
    <property type="protein sequence ID" value="MBS3063639.1"/>
    <property type="molecule type" value="Genomic_DNA"/>
</dbReference>
<evidence type="ECO:0000256" key="2">
    <source>
        <dbReference type="SAM" id="Phobius"/>
    </source>
</evidence>
<dbReference type="AlphaFoldDB" id="A0A8T4LDE3"/>
<feature type="region of interest" description="Disordered" evidence="1">
    <location>
        <begin position="133"/>
        <end position="167"/>
    </location>
</feature>
<keyword evidence="2" id="KW-0812">Transmembrane</keyword>
<dbReference type="Proteomes" id="UP000678237">
    <property type="component" value="Unassembled WGS sequence"/>
</dbReference>
<organism evidence="3 4">
    <name type="scientific">Candidatus Iainarchaeum sp</name>
    <dbReference type="NCBI Taxonomy" id="3101447"/>
    <lineage>
        <taxon>Archaea</taxon>
        <taxon>Candidatus Iainarchaeota</taxon>
        <taxon>Candidatus Iainarchaeia</taxon>
        <taxon>Candidatus Iainarchaeales</taxon>
        <taxon>Candidatus Iainarchaeaceae</taxon>
        <taxon>Candidatus Iainarchaeum</taxon>
    </lineage>
</organism>
<keyword evidence="2" id="KW-1133">Transmembrane helix</keyword>
<evidence type="ECO:0000256" key="1">
    <source>
        <dbReference type="SAM" id="MobiDB-lite"/>
    </source>
</evidence>